<evidence type="ECO:0000259" key="7">
    <source>
        <dbReference type="Pfam" id="PF00291"/>
    </source>
</evidence>
<dbReference type="SUPFAM" id="SSF53686">
    <property type="entry name" value="Tryptophan synthase beta subunit-like PLP-dependent enzymes"/>
    <property type="match status" value="1"/>
</dbReference>
<evidence type="ECO:0000256" key="1">
    <source>
        <dbReference type="ARBA" id="ARBA00001933"/>
    </source>
</evidence>
<dbReference type="GO" id="GO:0006535">
    <property type="term" value="P:cysteine biosynthetic process from serine"/>
    <property type="evidence" value="ECO:0007669"/>
    <property type="project" value="InterPro"/>
</dbReference>
<dbReference type="GO" id="GO:0004122">
    <property type="term" value="F:cystathionine beta-synthase activity"/>
    <property type="evidence" value="ECO:0007669"/>
    <property type="project" value="UniProtKB-EC"/>
</dbReference>
<dbReference type="PROSITE" id="PS00901">
    <property type="entry name" value="CYS_SYNTHASE"/>
    <property type="match status" value="1"/>
</dbReference>
<dbReference type="EC" id="4.2.1.22" evidence="4"/>
<dbReference type="InterPro" id="IPR036052">
    <property type="entry name" value="TrpB-like_PALP_sf"/>
</dbReference>
<dbReference type="FunFam" id="3.40.50.1100:FF:000003">
    <property type="entry name" value="Cystathionine beta-synthase"/>
    <property type="match status" value="1"/>
</dbReference>
<dbReference type="Proteomes" id="UP000027195">
    <property type="component" value="Unassembled WGS sequence"/>
</dbReference>
<comment type="pathway">
    <text evidence="2">Amino-acid biosynthesis; L-cysteine biosynthesis; L-cysteine from L-homocysteine and L-serine: step 1/2.</text>
</comment>
<proteinExistence type="inferred from homology"/>
<protein>
    <recommendedName>
        <fullName evidence="4">cystathionine beta-synthase</fullName>
        <ecNumber evidence="4">4.2.1.22</ecNumber>
    </recommendedName>
</protein>
<reference evidence="9" key="1">
    <citation type="journal article" date="2014" name="Proc. Natl. Acad. Sci. U.S.A.">
        <title>Extensive sampling of basidiomycete genomes demonstrates inadequacy of the white-rot/brown-rot paradigm for wood decay fungi.</title>
        <authorList>
            <person name="Riley R."/>
            <person name="Salamov A.A."/>
            <person name="Brown D.W."/>
            <person name="Nagy L.G."/>
            <person name="Floudas D."/>
            <person name="Held B.W."/>
            <person name="Levasseur A."/>
            <person name="Lombard V."/>
            <person name="Morin E."/>
            <person name="Otillar R."/>
            <person name="Lindquist E.A."/>
            <person name="Sun H."/>
            <person name="LaButti K.M."/>
            <person name="Schmutz J."/>
            <person name="Jabbour D."/>
            <person name="Luo H."/>
            <person name="Baker S.E."/>
            <person name="Pisabarro A.G."/>
            <person name="Walton J.D."/>
            <person name="Blanchette R.A."/>
            <person name="Henrissat B."/>
            <person name="Martin F."/>
            <person name="Cullen D."/>
            <person name="Hibbett D.S."/>
            <person name="Grigoriev I.V."/>
        </authorList>
    </citation>
    <scope>NUCLEOTIDE SEQUENCE [LARGE SCALE GENOMIC DNA]</scope>
    <source>
        <strain evidence="9">FD-172 SS1</strain>
    </source>
</reference>
<evidence type="ECO:0000256" key="6">
    <source>
        <dbReference type="ARBA" id="ARBA00047490"/>
    </source>
</evidence>
<dbReference type="Gene3D" id="3.40.50.1100">
    <property type="match status" value="2"/>
</dbReference>
<dbReference type="InterPro" id="IPR001926">
    <property type="entry name" value="TrpB-like_PALP"/>
</dbReference>
<dbReference type="CDD" id="cd01561">
    <property type="entry name" value="CBS_like"/>
    <property type="match status" value="1"/>
</dbReference>
<sequence length="390" mass="41123">MTTSNHPFAGRVLDSALDAIGNTPLIRMDRIAKAHNLQCNLYGKVEYFNAGGSIKDRAARCMLEAAEREGILTPGKSVLIECSAGNAGMALAMMGCLKGYRTVIVMPDHMSTDKDLILRALGAEVVRAPDPAPKIVARKLAETIPSAVMLDQFANPNNPLAHELTTAPEIIAAIESIIGSDRPTSGKVDVVCASGGSGGTLTGVARGLRKLHNPDVKVIGSDSMGSVLAQPDTLNDSNDPICLEGAGLKFVPENLDRSCVSKWIKVTDAEGFGATVQIHRLEGLLVGGSSGAIVAGVLKYLKSDEGWKEFGGVEGKNVVALLPDGIRNYLTQEWLLNSFSDAVDSPYANEIEHALKFAQGQGSRSVSPPIASLVTQDKNLTDPATVTVPV</sequence>
<comment type="similarity">
    <text evidence="3">Belongs to the cysteine synthase/cystathionine beta-synthase family.</text>
</comment>
<dbReference type="PANTHER" id="PTHR10314">
    <property type="entry name" value="CYSTATHIONINE BETA-SYNTHASE"/>
    <property type="match status" value="1"/>
</dbReference>
<dbReference type="STRING" id="930990.A0A067M1A7"/>
<dbReference type="Pfam" id="PF00291">
    <property type="entry name" value="PALP"/>
    <property type="match status" value="1"/>
</dbReference>
<dbReference type="InterPro" id="IPR000634">
    <property type="entry name" value="Ser/Thr_deHydtase_PyrdxlP-BS"/>
</dbReference>
<evidence type="ECO:0000256" key="5">
    <source>
        <dbReference type="ARBA" id="ARBA00022898"/>
    </source>
</evidence>
<evidence type="ECO:0000256" key="2">
    <source>
        <dbReference type="ARBA" id="ARBA00005003"/>
    </source>
</evidence>
<dbReference type="InterPro" id="IPR050214">
    <property type="entry name" value="Cys_Synth/Cystath_Beta-Synth"/>
</dbReference>
<feature type="domain" description="Tryptophan synthase beta chain-like PALP" evidence="7">
    <location>
        <begin position="18"/>
        <end position="303"/>
    </location>
</feature>
<dbReference type="FunFam" id="3.40.50.1100:FF:000118">
    <property type="entry name" value="Related to CYS4-cystathionine beta-synthase"/>
    <property type="match status" value="1"/>
</dbReference>
<comment type="catalytic activity">
    <reaction evidence="6">
        <text>L-homocysteine + L-serine = L,L-cystathionine + H2O</text>
        <dbReference type="Rhea" id="RHEA:10112"/>
        <dbReference type="ChEBI" id="CHEBI:15377"/>
        <dbReference type="ChEBI" id="CHEBI:33384"/>
        <dbReference type="ChEBI" id="CHEBI:58161"/>
        <dbReference type="ChEBI" id="CHEBI:58199"/>
        <dbReference type="EC" id="4.2.1.22"/>
    </reaction>
</comment>
<accession>A0A067M1A7</accession>
<keyword evidence="9" id="KW-1185">Reference proteome</keyword>
<dbReference type="HOGENOM" id="CLU_021018_1_2_1"/>
<dbReference type="InParanoid" id="A0A067M1A7"/>
<dbReference type="InterPro" id="IPR001216">
    <property type="entry name" value="P-phosphate_BS"/>
</dbReference>
<evidence type="ECO:0000313" key="9">
    <source>
        <dbReference type="Proteomes" id="UP000027195"/>
    </source>
</evidence>
<dbReference type="PROSITE" id="PS00165">
    <property type="entry name" value="DEHYDRATASE_SER_THR"/>
    <property type="match status" value="1"/>
</dbReference>
<name>A0A067M1A7_BOTB1</name>
<dbReference type="OrthoDB" id="10259545at2759"/>
<gene>
    <name evidence="8" type="ORF">BOTBODRAFT_178936</name>
</gene>
<dbReference type="GO" id="GO:0030170">
    <property type="term" value="F:pyridoxal phosphate binding"/>
    <property type="evidence" value="ECO:0007669"/>
    <property type="project" value="InterPro"/>
</dbReference>
<organism evidence="8 9">
    <name type="scientific">Botryobasidium botryosum (strain FD-172 SS1)</name>
    <dbReference type="NCBI Taxonomy" id="930990"/>
    <lineage>
        <taxon>Eukaryota</taxon>
        <taxon>Fungi</taxon>
        <taxon>Dikarya</taxon>
        <taxon>Basidiomycota</taxon>
        <taxon>Agaricomycotina</taxon>
        <taxon>Agaricomycetes</taxon>
        <taxon>Cantharellales</taxon>
        <taxon>Botryobasidiaceae</taxon>
        <taxon>Botryobasidium</taxon>
    </lineage>
</organism>
<evidence type="ECO:0000256" key="3">
    <source>
        <dbReference type="ARBA" id="ARBA00007103"/>
    </source>
</evidence>
<dbReference type="EMBL" id="KL198077">
    <property type="protein sequence ID" value="KDQ09553.1"/>
    <property type="molecule type" value="Genomic_DNA"/>
</dbReference>
<dbReference type="AlphaFoldDB" id="A0A067M1A7"/>
<evidence type="ECO:0000313" key="8">
    <source>
        <dbReference type="EMBL" id="KDQ09553.1"/>
    </source>
</evidence>
<evidence type="ECO:0000256" key="4">
    <source>
        <dbReference type="ARBA" id="ARBA00012041"/>
    </source>
</evidence>
<comment type="cofactor">
    <cofactor evidence="1">
        <name>pyridoxal 5'-phosphate</name>
        <dbReference type="ChEBI" id="CHEBI:597326"/>
    </cofactor>
</comment>
<keyword evidence="5" id="KW-0663">Pyridoxal phosphate</keyword>